<organism evidence="1 2">
    <name type="scientific">Candidatus Enterococcus ferrettii</name>
    <dbReference type="NCBI Taxonomy" id="2815324"/>
    <lineage>
        <taxon>Bacteria</taxon>
        <taxon>Bacillati</taxon>
        <taxon>Bacillota</taxon>
        <taxon>Bacilli</taxon>
        <taxon>Lactobacillales</taxon>
        <taxon>Enterococcaceae</taxon>
        <taxon>Enterococcus</taxon>
    </lineage>
</organism>
<evidence type="ECO:0000313" key="1">
    <source>
        <dbReference type="EMBL" id="MEO1768872.1"/>
    </source>
</evidence>
<dbReference type="RefSeq" id="WP_207700637.1">
    <property type="nucleotide sequence ID" value="NZ_JAFREL020000001.1"/>
</dbReference>
<dbReference type="EMBL" id="JAFREL020000001">
    <property type="protein sequence ID" value="MEO1768872.1"/>
    <property type="molecule type" value="Genomic_DNA"/>
</dbReference>
<sequence length="674" mass="78867">MNYTDFLSIINCEEIIIFEDDFPFEPDKSALLYGFLRINPELREVLLEDIKKIGFDIEVLIEFNNAFNEDFPEMDWEKVPEGDIWSFLKRKSNENIHQIYNAIDFTNDQDLLRYLSSYGMGITSSKAYNNIFNDYLRKDRQWKKFKIYKNYNADTEESFDNDLIRIAKGNSRVICIIDNQLNGTNCANKIIKKINDVSKDNEEENSKGLEIMATIFTSNPTSLITETAENVYIQIVEKNSKDPDENLKKAITKSAYSCILRNLKLVYLDSMNKSFNEIITNNGIAAYLSKMANFEGITNYKVVTNWFQLLFSYNLNTHDQIKDIIKLTKAIKFLDDEESYNQELEKVNTFEAFDYKVNEFHEPLAPGDVFVDGEENYYVLIGQSCDMMIGEKRDIRNGVIELLRAKIEPYKITKNKKVHQYEMGINSFKKKETDRESYTIRINYDQREFIDNSIMKLATFNKNGQCGIDLKGNLEVEVTDFIEPYLLEKYEELKKFFSSVNQLNNMDETAFRTIFDANICPRLIKLNNYNLEGGKMIYSLKRVCRINKDYSLYLNKLYLDYRGRHPFDTINLTRQQRLVAEVQSNTKVKLPFDVTLSSERNNNDSTNKLTWWVDAADLQDVLKSLKVLSTDEYLEEEHFPTICLNKTITIVKCMNDKKVEITKLNNCQVKIKKL</sequence>
<dbReference type="Proteomes" id="UP000664357">
    <property type="component" value="Unassembled WGS sequence"/>
</dbReference>
<protein>
    <submittedName>
        <fullName evidence="1">Uncharacterized protein</fullName>
    </submittedName>
</protein>
<evidence type="ECO:0000313" key="2">
    <source>
        <dbReference type="Proteomes" id="UP000664357"/>
    </source>
</evidence>
<comment type="caution">
    <text evidence="1">The sequence shown here is derived from an EMBL/GenBank/DDBJ whole genome shotgun (WGS) entry which is preliminary data.</text>
</comment>
<name>A0ABV0EJS0_9ENTE</name>
<accession>A0ABV0EJS0</accession>
<proteinExistence type="predicted"/>
<reference evidence="1 2" key="1">
    <citation type="submission" date="2024-02" db="EMBL/GenBank/DDBJ databases">
        <title>The Genome Sequence of Enterococcus sp. DIV0159.</title>
        <authorList>
            <person name="Earl A."/>
            <person name="Manson A."/>
            <person name="Gilmore M."/>
            <person name="Sanders J."/>
            <person name="Shea T."/>
            <person name="Howe W."/>
            <person name="Livny J."/>
            <person name="Cuomo C."/>
            <person name="Neafsey D."/>
            <person name="Birren B."/>
        </authorList>
    </citation>
    <scope>NUCLEOTIDE SEQUENCE [LARGE SCALE GENOMIC DNA]</scope>
    <source>
        <strain evidence="1 2">665A</strain>
    </source>
</reference>
<gene>
    <name evidence="1" type="ORF">JZO67_000811</name>
</gene>
<keyword evidence="2" id="KW-1185">Reference proteome</keyword>